<feature type="binding site" evidence="8">
    <location>
        <position position="254"/>
    </location>
    <ligand>
        <name>ATP</name>
        <dbReference type="ChEBI" id="CHEBI:30616"/>
    </ligand>
</feature>
<evidence type="ECO:0000256" key="6">
    <source>
        <dbReference type="ARBA" id="ARBA00022840"/>
    </source>
</evidence>
<dbReference type="Proteomes" id="UP000061135">
    <property type="component" value="Chromosome"/>
</dbReference>
<feature type="binding site" evidence="8">
    <location>
        <position position="175"/>
    </location>
    <ligand>
        <name>ATP</name>
        <dbReference type="ChEBI" id="CHEBI:30616"/>
    </ligand>
</feature>
<keyword evidence="3 8" id="KW-0548">Nucleotidyltransferase</keyword>
<comment type="cofactor">
    <cofactor evidence="8">
        <name>Mg(2+)</name>
        <dbReference type="ChEBI" id="CHEBI:18420"/>
    </cofactor>
    <cofactor evidence="8">
        <name>Mn(2+)</name>
        <dbReference type="ChEBI" id="CHEBI:29035"/>
    </cofactor>
</comment>
<comment type="similarity">
    <text evidence="1 8">Belongs to the SELO family.</text>
</comment>
<feature type="binding site" evidence="8">
    <location>
        <position position="254"/>
    </location>
    <ligand>
        <name>Mg(2+)</name>
        <dbReference type="ChEBI" id="CHEBI:18420"/>
    </ligand>
</feature>
<dbReference type="KEGG" id="pdq:CL55_00010710"/>
<feature type="binding site" evidence="8">
    <location>
        <position position="105"/>
    </location>
    <ligand>
        <name>ATP</name>
        <dbReference type="ChEBI" id="CHEBI:30616"/>
    </ligand>
</feature>
<dbReference type="STRING" id="1835254.CL55_00010710"/>
<dbReference type="RefSeq" id="WP_046330192.1">
    <property type="nucleotide sequence ID" value="NZ_CP007501.1"/>
</dbReference>
<feature type="binding site" evidence="8">
    <location>
        <position position="87"/>
    </location>
    <ligand>
        <name>ATP</name>
        <dbReference type="ChEBI" id="CHEBI:30616"/>
    </ligand>
</feature>
<keyword evidence="6 8" id="KW-0067">ATP-binding</keyword>
<dbReference type="OrthoDB" id="9776281at2"/>
<evidence type="ECO:0000313" key="10">
    <source>
        <dbReference type="Proteomes" id="UP000061135"/>
    </source>
</evidence>
<dbReference type="GO" id="GO:0030145">
    <property type="term" value="F:manganese ion binding"/>
    <property type="evidence" value="ECO:0007669"/>
    <property type="project" value="UniProtKB-UniRule"/>
</dbReference>
<dbReference type="HOGENOM" id="CLU_010245_4_0_4"/>
<accession>A0A0E3V0N4</accession>
<dbReference type="AlphaFoldDB" id="A0A0E3V0N4"/>
<proteinExistence type="inferred from homology"/>
<evidence type="ECO:0000256" key="7">
    <source>
        <dbReference type="ARBA" id="ARBA00022842"/>
    </source>
</evidence>
<dbReference type="GO" id="GO:0000287">
    <property type="term" value="F:magnesium ion binding"/>
    <property type="evidence" value="ECO:0007669"/>
    <property type="project" value="UniProtKB-UniRule"/>
</dbReference>
<dbReference type="Pfam" id="PF02696">
    <property type="entry name" value="SelO"/>
    <property type="match status" value="1"/>
</dbReference>
<comment type="catalytic activity">
    <reaction evidence="8">
        <text>L-tyrosyl-[protein] + UTP = O-(5'-uridylyl)-L-tyrosyl-[protein] + diphosphate</text>
        <dbReference type="Rhea" id="RHEA:83887"/>
        <dbReference type="Rhea" id="RHEA-COMP:10136"/>
        <dbReference type="Rhea" id="RHEA-COMP:20238"/>
        <dbReference type="ChEBI" id="CHEBI:33019"/>
        <dbReference type="ChEBI" id="CHEBI:46398"/>
        <dbReference type="ChEBI" id="CHEBI:46858"/>
        <dbReference type="ChEBI" id="CHEBI:90602"/>
    </reaction>
</comment>
<keyword evidence="7 8" id="KW-0460">Magnesium</keyword>
<dbReference type="GO" id="GO:0005524">
    <property type="term" value="F:ATP binding"/>
    <property type="evidence" value="ECO:0007669"/>
    <property type="project" value="UniProtKB-UniRule"/>
</dbReference>
<evidence type="ECO:0000256" key="1">
    <source>
        <dbReference type="ARBA" id="ARBA00009747"/>
    </source>
</evidence>
<reference evidence="9 10" key="1">
    <citation type="submission" date="2014-03" db="EMBL/GenBank/DDBJ databases">
        <title>Genome of Polynucleobacter strain MWH-MoK4.</title>
        <authorList>
            <person name="Hahn M.W."/>
        </authorList>
    </citation>
    <scope>NUCLEOTIDE SEQUENCE [LARGE SCALE GENOMIC DNA]</scope>
    <source>
        <strain evidence="9 10">MWH-MoK4</strain>
    </source>
</reference>
<evidence type="ECO:0000256" key="8">
    <source>
        <dbReference type="HAMAP-Rule" id="MF_00692"/>
    </source>
</evidence>
<feature type="binding site" evidence="8">
    <location>
        <position position="89"/>
    </location>
    <ligand>
        <name>ATP</name>
        <dbReference type="ChEBI" id="CHEBI:30616"/>
    </ligand>
</feature>
<comment type="catalytic activity">
    <reaction evidence="8">
        <text>L-seryl-[protein] + ATP = 3-O-(5'-adenylyl)-L-seryl-[protein] + diphosphate</text>
        <dbReference type="Rhea" id="RHEA:58120"/>
        <dbReference type="Rhea" id="RHEA-COMP:9863"/>
        <dbReference type="Rhea" id="RHEA-COMP:15073"/>
        <dbReference type="ChEBI" id="CHEBI:29999"/>
        <dbReference type="ChEBI" id="CHEBI:30616"/>
        <dbReference type="ChEBI" id="CHEBI:33019"/>
        <dbReference type="ChEBI" id="CHEBI:142516"/>
        <dbReference type="EC" id="2.7.7.108"/>
    </reaction>
</comment>
<gene>
    <name evidence="8" type="primary">ydiU</name>
    <name evidence="8" type="synonym">selO</name>
    <name evidence="9" type="ORF">CL55_00010710</name>
</gene>
<dbReference type="PANTHER" id="PTHR32057">
    <property type="entry name" value="PROTEIN ADENYLYLTRANSFERASE SELO, MITOCHONDRIAL"/>
    <property type="match status" value="1"/>
</dbReference>
<evidence type="ECO:0000256" key="5">
    <source>
        <dbReference type="ARBA" id="ARBA00022741"/>
    </source>
</evidence>
<feature type="active site" description="Proton acceptor" evidence="8">
    <location>
        <position position="244"/>
    </location>
</feature>
<protein>
    <recommendedName>
        <fullName evidence="8">Protein nucleotidyltransferase YdiU</fullName>
        <ecNumber evidence="8">2.7.7.-</ecNumber>
    </recommendedName>
    <alternativeName>
        <fullName evidence="8">Protein adenylyltransferase YdiU</fullName>
        <ecNumber evidence="8">2.7.7.108</ecNumber>
    </alternativeName>
    <alternativeName>
        <fullName evidence="8">Protein uridylyltransferase YdiU</fullName>
        <ecNumber evidence="8">2.7.7.-</ecNumber>
    </alternativeName>
</protein>
<dbReference type="PATRIC" id="fig|576611.7.peg.1087"/>
<dbReference type="EC" id="2.7.7.-" evidence="8"/>
<comment type="catalytic activity">
    <reaction evidence="8">
        <text>L-seryl-[protein] + UTP = O-(5'-uridylyl)-L-seryl-[protein] + diphosphate</text>
        <dbReference type="Rhea" id="RHEA:64604"/>
        <dbReference type="Rhea" id="RHEA-COMP:9863"/>
        <dbReference type="Rhea" id="RHEA-COMP:16635"/>
        <dbReference type="ChEBI" id="CHEBI:29999"/>
        <dbReference type="ChEBI" id="CHEBI:33019"/>
        <dbReference type="ChEBI" id="CHEBI:46398"/>
        <dbReference type="ChEBI" id="CHEBI:156051"/>
    </reaction>
</comment>
<feature type="binding site" evidence="8">
    <location>
        <position position="118"/>
    </location>
    <ligand>
        <name>ATP</name>
        <dbReference type="ChEBI" id="CHEBI:30616"/>
    </ligand>
</feature>
<sequence length="488" mass="55284">MPFTLRGDDVCQLTPPTPISDPYWVAFSASAAELIHLELGATGLPKDPDWLELLAGNQLNVGELTFSNPISTAYSGHQFGSWAGQLGDGRAILLGDINQLELQLKGAGKTHYSRMGDGRAVLRSSIREFLCSEAMHALGIPTSRALSVVGSKQRVIRETVETAAVCSRIAPSFIRIGHFEHFASLQNIVRLKELADLLMSEFYPKCLTEKDPYLNLFKEISARNAKLVAQWQSVGFCHGVLNSDNISALGLTIDYGPFGFLDQFEIDHICNHSDHGGRYAYHRQPQIMHWNMACLASAMLPLLELEHSTEESQALLRTALEEFPVVYAKEWQQIFRSKLGLQLEQDGDIELIERLLQAKHDSKVDFTTFFRNLSNVRKDFQPMDITQRNEFIDRESIDQWFADYIQRLQSEVLSDEARKKMMDQVNPKYILRNHLAQTAIEKAQQDDFSEIEQLQLILSKPFDEQEAFEDYAKPPPVDMQRIEVSCSS</sequence>
<keyword evidence="5 8" id="KW-0547">Nucleotide-binding</keyword>
<dbReference type="InterPro" id="IPR003846">
    <property type="entry name" value="SelO"/>
</dbReference>
<dbReference type="HAMAP" id="MF_00692">
    <property type="entry name" value="SelO"/>
    <property type="match status" value="1"/>
</dbReference>
<name>A0A0E3V0N4_9BURK</name>
<evidence type="ECO:0000256" key="3">
    <source>
        <dbReference type="ARBA" id="ARBA00022695"/>
    </source>
</evidence>
<dbReference type="NCBIfam" id="NF000658">
    <property type="entry name" value="PRK00029.1"/>
    <property type="match status" value="1"/>
</dbReference>
<dbReference type="EC" id="2.7.7.108" evidence="8"/>
<keyword evidence="8" id="KW-0464">Manganese</keyword>
<feature type="binding site" evidence="8">
    <location>
        <position position="245"/>
    </location>
    <ligand>
        <name>Mg(2+)</name>
        <dbReference type="ChEBI" id="CHEBI:18420"/>
    </ligand>
</feature>
<dbReference type="EMBL" id="CP007501">
    <property type="protein sequence ID" value="AKD25404.1"/>
    <property type="molecule type" value="Genomic_DNA"/>
</dbReference>
<comment type="catalytic activity">
    <reaction evidence="8">
        <text>L-threonyl-[protein] + ATP = 3-O-(5'-adenylyl)-L-threonyl-[protein] + diphosphate</text>
        <dbReference type="Rhea" id="RHEA:54292"/>
        <dbReference type="Rhea" id="RHEA-COMP:11060"/>
        <dbReference type="Rhea" id="RHEA-COMP:13847"/>
        <dbReference type="ChEBI" id="CHEBI:30013"/>
        <dbReference type="ChEBI" id="CHEBI:30616"/>
        <dbReference type="ChEBI" id="CHEBI:33019"/>
        <dbReference type="ChEBI" id="CHEBI:138113"/>
        <dbReference type="EC" id="2.7.7.108"/>
    </reaction>
</comment>
<comment type="function">
    <text evidence="8">Nucleotidyltransferase involved in the post-translational modification of proteins. It can catalyze the addition of adenosine monophosphate (AMP) or uridine monophosphate (UMP) to a protein, resulting in modifications known as AMPylation and UMPylation.</text>
</comment>
<keyword evidence="4 8" id="KW-0479">Metal-binding</keyword>
<evidence type="ECO:0000313" key="9">
    <source>
        <dbReference type="EMBL" id="AKD25404.1"/>
    </source>
</evidence>
<keyword evidence="10" id="KW-1185">Reference proteome</keyword>
<comment type="catalytic activity">
    <reaction evidence="8">
        <text>L-histidyl-[protein] + UTP = N(tele)-(5'-uridylyl)-L-histidyl-[protein] + diphosphate</text>
        <dbReference type="Rhea" id="RHEA:83891"/>
        <dbReference type="Rhea" id="RHEA-COMP:9745"/>
        <dbReference type="Rhea" id="RHEA-COMP:20239"/>
        <dbReference type="ChEBI" id="CHEBI:29979"/>
        <dbReference type="ChEBI" id="CHEBI:33019"/>
        <dbReference type="ChEBI" id="CHEBI:46398"/>
        <dbReference type="ChEBI" id="CHEBI:233474"/>
    </reaction>
</comment>
<feature type="binding site" evidence="8">
    <location>
        <position position="168"/>
    </location>
    <ligand>
        <name>ATP</name>
        <dbReference type="ChEBI" id="CHEBI:30616"/>
    </ligand>
</feature>
<dbReference type="GO" id="GO:0070733">
    <property type="term" value="F:AMPylase activity"/>
    <property type="evidence" value="ECO:0007669"/>
    <property type="project" value="UniProtKB-EC"/>
</dbReference>
<organism evidence="9 10">
    <name type="scientific">Polynucleobacter duraquae</name>
    <dbReference type="NCBI Taxonomy" id="1835254"/>
    <lineage>
        <taxon>Bacteria</taxon>
        <taxon>Pseudomonadati</taxon>
        <taxon>Pseudomonadota</taxon>
        <taxon>Betaproteobacteria</taxon>
        <taxon>Burkholderiales</taxon>
        <taxon>Burkholderiaceae</taxon>
        <taxon>Polynucleobacter</taxon>
    </lineage>
</organism>
<evidence type="ECO:0000256" key="2">
    <source>
        <dbReference type="ARBA" id="ARBA00022679"/>
    </source>
</evidence>
<feature type="binding site" evidence="8">
    <location>
        <position position="117"/>
    </location>
    <ligand>
        <name>ATP</name>
        <dbReference type="ChEBI" id="CHEBI:30616"/>
    </ligand>
</feature>
<evidence type="ECO:0000256" key="4">
    <source>
        <dbReference type="ARBA" id="ARBA00022723"/>
    </source>
</evidence>
<comment type="catalytic activity">
    <reaction evidence="8">
        <text>L-tyrosyl-[protein] + ATP = O-(5'-adenylyl)-L-tyrosyl-[protein] + diphosphate</text>
        <dbReference type="Rhea" id="RHEA:54288"/>
        <dbReference type="Rhea" id="RHEA-COMP:10136"/>
        <dbReference type="Rhea" id="RHEA-COMP:13846"/>
        <dbReference type="ChEBI" id="CHEBI:30616"/>
        <dbReference type="ChEBI" id="CHEBI:33019"/>
        <dbReference type="ChEBI" id="CHEBI:46858"/>
        <dbReference type="ChEBI" id="CHEBI:83624"/>
        <dbReference type="EC" id="2.7.7.108"/>
    </reaction>
</comment>
<keyword evidence="2 8" id="KW-0808">Transferase</keyword>
<dbReference type="PANTHER" id="PTHR32057:SF14">
    <property type="entry name" value="PROTEIN ADENYLYLTRANSFERASE SELO, MITOCHONDRIAL"/>
    <property type="match status" value="1"/>
</dbReference>
<feature type="binding site" evidence="8">
    <location>
        <position position="90"/>
    </location>
    <ligand>
        <name>ATP</name>
        <dbReference type="ChEBI" id="CHEBI:30616"/>
    </ligand>
</feature>